<dbReference type="Gene3D" id="3.40.190.10">
    <property type="entry name" value="Periplasmic binding protein-like II"/>
    <property type="match status" value="1"/>
</dbReference>
<dbReference type="PIRSF" id="PIRSF017082">
    <property type="entry name" value="YflP"/>
    <property type="match status" value="1"/>
</dbReference>
<keyword evidence="2" id="KW-0732">Signal</keyword>
<evidence type="ECO:0008006" key="5">
    <source>
        <dbReference type="Google" id="ProtNLM"/>
    </source>
</evidence>
<dbReference type="KEGG" id="bgv:CAL12_21785"/>
<dbReference type="InterPro" id="IPR005064">
    <property type="entry name" value="BUG"/>
</dbReference>
<sequence>MTPRITALLRAALCTAVLAAGAGAQAADYPTQPIHVIVPFPPGAGVDIVTRLVASKLSTSLGQQLIVENRSGAGGNVGAAAVARAAPDGYTLLAAPSSIAVSQSLYPNLPFQVEKDFRAVGMMASVPFLLVVNTKVPARTVAELTALARGKPNNLTFASTGNGSSPHLTAEMYAHDAGLQLRHVPYRGTAPAMTDLMSGEVDMMFANALSVIPQVKSGRLRALAITSARPDPDLPDVPTMQASGVKDFDTGTWFSLLAPAHTPDDVIARLNGALNAVLGSADVQQALRQQGASVQSGTPAQADSYIHGEIDKFAKIIQAANIHID</sequence>
<evidence type="ECO:0000313" key="4">
    <source>
        <dbReference type="Proteomes" id="UP000194151"/>
    </source>
</evidence>
<dbReference type="Pfam" id="PF03401">
    <property type="entry name" value="TctC"/>
    <property type="match status" value="1"/>
</dbReference>
<dbReference type="STRING" id="1416806.CAL12_21785"/>
<feature type="signal peptide" evidence="2">
    <location>
        <begin position="1"/>
        <end position="26"/>
    </location>
</feature>
<keyword evidence="4" id="KW-1185">Reference proteome</keyword>
<comment type="similarity">
    <text evidence="1">Belongs to the UPF0065 (bug) family.</text>
</comment>
<accession>A0A1W6YQ90</accession>
<feature type="chain" id="PRO_5012935921" description="LacI family transcriptional regulator" evidence="2">
    <location>
        <begin position="27"/>
        <end position="325"/>
    </location>
</feature>
<dbReference type="EMBL" id="CP021108">
    <property type="protein sequence ID" value="ARP83188.1"/>
    <property type="molecule type" value="Genomic_DNA"/>
</dbReference>
<dbReference type="AlphaFoldDB" id="A0A1W6YQ90"/>
<dbReference type="SUPFAM" id="SSF53850">
    <property type="entry name" value="Periplasmic binding protein-like II"/>
    <property type="match status" value="1"/>
</dbReference>
<dbReference type="InterPro" id="IPR042100">
    <property type="entry name" value="Bug_dom1"/>
</dbReference>
<dbReference type="Proteomes" id="UP000194151">
    <property type="component" value="Chromosome"/>
</dbReference>
<reference evidence="3 4" key="1">
    <citation type="submission" date="2017-05" db="EMBL/GenBank/DDBJ databases">
        <title>Complete and WGS of Bordetella genogroups.</title>
        <authorList>
            <person name="Spilker T."/>
            <person name="LiPuma J."/>
        </authorList>
    </citation>
    <scope>NUCLEOTIDE SEQUENCE [LARGE SCALE GENOMIC DNA]</scope>
    <source>
        <strain evidence="3 4">AU19157</strain>
    </source>
</reference>
<dbReference type="PANTHER" id="PTHR42928:SF5">
    <property type="entry name" value="BLR1237 PROTEIN"/>
    <property type="match status" value="1"/>
</dbReference>
<dbReference type="Gene3D" id="3.40.190.150">
    <property type="entry name" value="Bordetella uptake gene, domain 1"/>
    <property type="match status" value="1"/>
</dbReference>
<evidence type="ECO:0000313" key="3">
    <source>
        <dbReference type="EMBL" id="ARP83188.1"/>
    </source>
</evidence>
<organism evidence="3 4">
    <name type="scientific">Bordetella genomosp. 8</name>
    <dbReference type="NCBI Taxonomy" id="1416806"/>
    <lineage>
        <taxon>Bacteria</taxon>
        <taxon>Pseudomonadati</taxon>
        <taxon>Pseudomonadota</taxon>
        <taxon>Betaproteobacteria</taxon>
        <taxon>Burkholderiales</taxon>
        <taxon>Alcaligenaceae</taxon>
        <taxon>Bordetella</taxon>
    </lineage>
</organism>
<dbReference type="OrthoDB" id="8628704at2"/>
<evidence type="ECO:0000256" key="2">
    <source>
        <dbReference type="SAM" id="SignalP"/>
    </source>
</evidence>
<protein>
    <recommendedName>
        <fullName evidence="5">LacI family transcriptional regulator</fullName>
    </recommendedName>
</protein>
<name>A0A1W6YQ90_9BORD</name>
<dbReference type="PANTHER" id="PTHR42928">
    <property type="entry name" value="TRICARBOXYLATE-BINDING PROTEIN"/>
    <property type="match status" value="1"/>
</dbReference>
<evidence type="ECO:0000256" key="1">
    <source>
        <dbReference type="ARBA" id="ARBA00006987"/>
    </source>
</evidence>
<proteinExistence type="inferred from homology"/>
<gene>
    <name evidence="3" type="ORF">CAL12_21785</name>
</gene>
<dbReference type="RefSeq" id="WP_086066526.1">
    <property type="nucleotide sequence ID" value="NZ_CP021108.1"/>
</dbReference>
<dbReference type="CDD" id="cd13578">
    <property type="entry name" value="PBP2_Bug27"/>
    <property type="match status" value="1"/>
</dbReference>